<reference evidence="3 4" key="1">
    <citation type="submission" date="2018-01" db="EMBL/GenBank/DDBJ databases">
        <title>Denitrification phenotypes of diverse strains of Pseudomonas stutzeri.</title>
        <authorList>
            <person name="Milligan D.A."/>
            <person name="Bergaust L."/>
            <person name="Bakken L.R."/>
            <person name="Frostegard A."/>
        </authorList>
    </citation>
    <scope>NUCLEOTIDE SEQUENCE [LARGE SCALE GENOMIC DNA]</scope>
    <source>
        <strain evidence="3 4">DSM 50238</strain>
    </source>
</reference>
<gene>
    <name evidence="3" type="ORF">CXK95_07720</name>
</gene>
<dbReference type="Proteomes" id="UP000235881">
    <property type="component" value="Unassembled WGS sequence"/>
</dbReference>
<dbReference type="PANTHER" id="PTHR33383">
    <property type="entry name" value="MEMBRANE PROTEIN INSERTION EFFICIENCY FACTOR-RELATED"/>
    <property type="match status" value="1"/>
</dbReference>
<proteinExistence type="inferred from homology"/>
<name>A0A1S8F3H4_9GAMM</name>
<dbReference type="InterPro" id="IPR002696">
    <property type="entry name" value="Membr_insert_effic_factor_YidD"/>
</dbReference>
<evidence type="ECO:0000256" key="2">
    <source>
        <dbReference type="SAM" id="MobiDB-lite"/>
    </source>
</evidence>
<feature type="compositionally biased region" description="Polar residues" evidence="2">
    <location>
        <begin position="71"/>
        <end position="81"/>
    </location>
</feature>
<dbReference type="GO" id="GO:0005886">
    <property type="term" value="C:plasma membrane"/>
    <property type="evidence" value="ECO:0007669"/>
    <property type="project" value="UniProtKB-SubCell"/>
</dbReference>
<dbReference type="HAMAP" id="MF_00386">
    <property type="entry name" value="UPF0161_YidD"/>
    <property type="match status" value="1"/>
</dbReference>
<dbReference type="SMART" id="SM01234">
    <property type="entry name" value="Haemolytic"/>
    <property type="match status" value="1"/>
</dbReference>
<keyword evidence="1" id="KW-0472">Membrane</keyword>
<dbReference type="RefSeq" id="WP_008569099.1">
    <property type="nucleotide sequence ID" value="NZ_CP065721.1"/>
</dbReference>
<protein>
    <recommendedName>
        <fullName evidence="1">Putative membrane protein insertion efficiency factor</fullName>
    </recommendedName>
</protein>
<comment type="subcellular location">
    <subcellularLocation>
        <location evidence="1">Cell membrane</location>
        <topology evidence="1">Peripheral membrane protein</topology>
        <orientation evidence="1">Cytoplasmic side</orientation>
    </subcellularLocation>
</comment>
<sequence length="81" mass="9028">MRNLAIASIKLYRYAISPMMASHCRFYPSCSCYALEAIETHGLLQGGWLSLRRLGRCHPWHPGGYDPVPSPKTSNSSSMAE</sequence>
<comment type="caution">
    <text evidence="3">The sequence shown here is derived from an EMBL/GenBank/DDBJ whole genome shotgun (WGS) entry which is preliminary data.</text>
</comment>
<organism evidence="3 4">
    <name type="scientific">Stutzerimonas degradans</name>
    <dbReference type="NCBI Taxonomy" id="2968968"/>
    <lineage>
        <taxon>Bacteria</taxon>
        <taxon>Pseudomonadati</taxon>
        <taxon>Pseudomonadota</taxon>
        <taxon>Gammaproteobacteria</taxon>
        <taxon>Pseudomonadales</taxon>
        <taxon>Pseudomonadaceae</taxon>
        <taxon>Stutzerimonas</taxon>
    </lineage>
</organism>
<feature type="region of interest" description="Disordered" evidence="2">
    <location>
        <begin position="61"/>
        <end position="81"/>
    </location>
</feature>
<dbReference type="AlphaFoldDB" id="A0A1S8F3H4"/>
<dbReference type="PANTHER" id="PTHR33383:SF1">
    <property type="entry name" value="MEMBRANE PROTEIN INSERTION EFFICIENCY FACTOR-RELATED"/>
    <property type="match status" value="1"/>
</dbReference>
<keyword evidence="4" id="KW-1185">Reference proteome</keyword>
<evidence type="ECO:0000313" key="3">
    <source>
        <dbReference type="EMBL" id="PNF77563.1"/>
    </source>
</evidence>
<comment type="function">
    <text evidence="1">Could be involved in insertion of integral membrane proteins into the membrane.</text>
</comment>
<comment type="similarity">
    <text evidence="1">Belongs to the UPF0161 family.</text>
</comment>
<dbReference type="Pfam" id="PF01809">
    <property type="entry name" value="YidD"/>
    <property type="match status" value="1"/>
</dbReference>
<dbReference type="NCBIfam" id="TIGR00278">
    <property type="entry name" value="membrane protein insertion efficiency factor YidD"/>
    <property type="match status" value="1"/>
</dbReference>
<keyword evidence="1" id="KW-1003">Cell membrane</keyword>
<evidence type="ECO:0000256" key="1">
    <source>
        <dbReference type="HAMAP-Rule" id="MF_00386"/>
    </source>
</evidence>
<evidence type="ECO:0000313" key="4">
    <source>
        <dbReference type="Proteomes" id="UP000235881"/>
    </source>
</evidence>
<accession>A0A1S8F3H4</accession>
<dbReference type="EMBL" id="POUK01000002">
    <property type="protein sequence ID" value="PNF77563.1"/>
    <property type="molecule type" value="Genomic_DNA"/>
</dbReference>